<dbReference type="RefSeq" id="WP_168149665.1">
    <property type="nucleotide sequence ID" value="NZ_JAAVXB010000014.1"/>
</dbReference>
<organism evidence="1 2">
    <name type="scientific">Solimonas marina</name>
    <dbReference type="NCBI Taxonomy" id="2714601"/>
    <lineage>
        <taxon>Bacteria</taxon>
        <taxon>Pseudomonadati</taxon>
        <taxon>Pseudomonadota</taxon>
        <taxon>Gammaproteobacteria</taxon>
        <taxon>Nevskiales</taxon>
        <taxon>Nevskiaceae</taxon>
        <taxon>Solimonas</taxon>
    </lineage>
</organism>
<gene>
    <name evidence="1" type="ORF">G7Y82_18745</name>
</gene>
<dbReference type="EMBL" id="JAAVXB010000014">
    <property type="protein sequence ID" value="NKF24353.1"/>
    <property type="molecule type" value="Genomic_DNA"/>
</dbReference>
<evidence type="ECO:0000313" key="2">
    <source>
        <dbReference type="Proteomes" id="UP000653472"/>
    </source>
</evidence>
<keyword evidence="2" id="KW-1185">Reference proteome</keyword>
<evidence type="ECO:0000313" key="1">
    <source>
        <dbReference type="EMBL" id="NKF24353.1"/>
    </source>
</evidence>
<dbReference type="AlphaFoldDB" id="A0A970B7X1"/>
<protein>
    <submittedName>
        <fullName evidence="1">Uncharacterized protein</fullName>
    </submittedName>
</protein>
<accession>A0A970B7X1</accession>
<dbReference type="Proteomes" id="UP000653472">
    <property type="component" value="Unassembled WGS sequence"/>
</dbReference>
<comment type="caution">
    <text evidence="1">The sequence shown here is derived from an EMBL/GenBank/DDBJ whole genome shotgun (WGS) entry which is preliminary data.</text>
</comment>
<name>A0A970B7X1_9GAMM</name>
<proteinExistence type="predicted"/>
<reference evidence="1" key="1">
    <citation type="submission" date="2020-03" db="EMBL/GenBank/DDBJ databases">
        <title>Solimonas marina sp. nov., isolated from deep seawater of the Pacific Ocean.</title>
        <authorList>
            <person name="Liu X."/>
            <person name="Lai Q."/>
            <person name="Sun F."/>
            <person name="Gai Y."/>
            <person name="Li G."/>
            <person name="Shao Z."/>
        </authorList>
    </citation>
    <scope>NUCLEOTIDE SEQUENCE</scope>
    <source>
        <strain evidence="1">C16B3</strain>
    </source>
</reference>
<sequence>MRSKLAQLRSDLVAVCRSPVPVSRPVVLLRSFYGAAVQVGWRQSINICGVAAQVRAVLYIAI</sequence>